<keyword evidence="2" id="KW-1185">Reference proteome</keyword>
<reference evidence="1" key="3">
    <citation type="submission" date="2025-08" db="UniProtKB">
        <authorList>
            <consortium name="Ensembl"/>
        </authorList>
    </citation>
    <scope>IDENTIFICATION</scope>
</reference>
<dbReference type="PANTHER" id="PTHR31400">
    <property type="entry name" value="GUANYLYL CYCLASE DOMAIN CONTAINING PROTEIN 1 GUCD1"/>
    <property type="match status" value="1"/>
</dbReference>
<proteinExistence type="predicted"/>
<accession>A0A3B1KBA2</accession>
<dbReference type="Ensembl" id="ENSAMXT00000041891.1">
    <property type="protein sequence ID" value="ENSAMXP00000050964.1"/>
    <property type="gene ID" value="ENSAMXG00000035850.1"/>
</dbReference>
<dbReference type="Bgee" id="ENSAMXG00000035850">
    <property type="expression patterns" value="Expressed in mesonephros and 14 other cell types or tissues"/>
</dbReference>
<name>A0A3B1KBA2_ASTMX</name>
<dbReference type="AlphaFoldDB" id="A0A3B1KBA2"/>
<dbReference type="InterPro" id="IPR018616">
    <property type="entry name" value="GUCD1"/>
</dbReference>
<organism evidence="1 2">
    <name type="scientific">Astyanax mexicanus</name>
    <name type="common">Blind cave fish</name>
    <name type="synonym">Astyanax fasciatus mexicanus</name>
    <dbReference type="NCBI Taxonomy" id="7994"/>
    <lineage>
        <taxon>Eukaryota</taxon>
        <taxon>Metazoa</taxon>
        <taxon>Chordata</taxon>
        <taxon>Craniata</taxon>
        <taxon>Vertebrata</taxon>
        <taxon>Euteleostomi</taxon>
        <taxon>Actinopterygii</taxon>
        <taxon>Neopterygii</taxon>
        <taxon>Teleostei</taxon>
        <taxon>Ostariophysi</taxon>
        <taxon>Characiformes</taxon>
        <taxon>Characoidei</taxon>
        <taxon>Acestrorhamphidae</taxon>
        <taxon>Acestrorhamphinae</taxon>
        <taxon>Astyanax</taxon>
    </lineage>
</organism>
<reference evidence="2" key="2">
    <citation type="journal article" date="2014" name="Nat. Commun.">
        <title>The cavefish genome reveals candidate genes for eye loss.</title>
        <authorList>
            <person name="McGaugh S.E."/>
            <person name="Gross J.B."/>
            <person name="Aken B."/>
            <person name="Blin M."/>
            <person name="Borowsky R."/>
            <person name="Chalopin D."/>
            <person name="Hinaux H."/>
            <person name="Jeffery W.R."/>
            <person name="Keene A."/>
            <person name="Ma L."/>
            <person name="Minx P."/>
            <person name="Murphy D."/>
            <person name="O'Quin K.E."/>
            <person name="Retaux S."/>
            <person name="Rohner N."/>
            <person name="Searle S.M."/>
            <person name="Stahl B.A."/>
            <person name="Tabin C."/>
            <person name="Volff J.N."/>
            <person name="Yoshizawa M."/>
            <person name="Warren W.C."/>
        </authorList>
    </citation>
    <scope>NUCLEOTIDE SEQUENCE [LARGE SCALE GENOMIC DNA]</scope>
    <source>
        <strain evidence="2">female</strain>
    </source>
</reference>
<evidence type="ECO:0000313" key="1">
    <source>
        <dbReference type="Ensembl" id="ENSAMXP00000050964.1"/>
    </source>
</evidence>
<reference evidence="2" key="1">
    <citation type="submission" date="2013-03" db="EMBL/GenBank/DDBJ databases">
        <authorList>
            <person name="Jeffery W."/>
            <person name="Warren W."/>
            <person name="Wilson R.K."/>
        </authorList>
    </citation>
    <scope>NUCLEOTIDE SEQUENCE</scope>
    <source>
        <strain evidence="2">female</strain>
    </source>
</reference>
<evidence type="ECO:0000313" key="2">
    <source>
        <dbReference type="Proteomes" id="UP000018467"/>
    </source>
</evidence>
<dbReference type="InParanoid" id="A0A3B1KBA2"/>
<dbReference type="Pfam" id="PF09778">
    <property type="entry name" value="Guanylate_cyc_2"/>
    <property type="match status" value="1"/>
</dbReference>
<dbReference type="PANTHER" id="PTHR31400:SF1">
    <property type="entry name" value="PROTEIN GUCD1"/>
    <property type="match status" value="1"/>
</dbReference>
<evidence type="ECO:0008006" key="3">
    <source>
        <dbReference type="Google" id="ProtNLM"/>
    </source>
</evidence>
<reference evidence="1" key="4">
    <citation type="submission" date="2025-09" db="UniProtKB">
        <authorList>
            <consortium name="Ensembl"/>
        </authorList>
    </citation>
    <scope>IDENTIFICATION</scope>
</reference>
<dbReference type="Proteomes" id="UP000018467">
    <property type="component" value="Unassembled WGS sequence"/>
</dbReference>
<sequence length="54" mass="6032">NPNTGGRRERGVKYGSFPAKTGDLTDDVVLLNVPIIRQLYHWDCGLACSRMVLK</sequence>
<protein>
    <recommendedName>
        <fullName evidence="3">Guanylyl cyclase domain containing 1</fullName>
    </recommendedName>
</protein>